<dbReference type="OrthoDB" id="42496at2759"/>
<accession>A0A8J2SXJ9</accession>
<dbReference type="SUPFAM" id="SSF52540">
    <property type="entry name" value="P-loop containing nucleoside triphosphate hydrolases"/>
    <property type="match status" value="1"/>
</dbReference>
<evidence type="ECO:0000256" key="3">
    <source>
        <dbReference type="PIRSR" id="PIRSR637359-2"/>
    </source>
</evidence>
<dbReference type="Proteomes" id="UP000789595">
    <property type="component" value="Unassembled WGS sequence"/>
</dbReference>
<organism evidence="5 6">
    <name type="scientific">Pelagomonas calceolata</name>
    <dbReference type="NCBI Taxonomy" id="35677"/>
    <lineage>
        <taxon>Eukaryota</taxon>
        <taxon>Sar</taxon>
        <taxon>Stramenopiles</taxon>
        <taxon>Ochrophyta</taxon>
        <taxon>Pelagophyceae</taxon>
        <taxon>Pelagomonadales</taxon>
        <taxon>Pelagomonadaceae</taxon>
        <taxon>Pelagomonas</taxon>
    </lineage>
</organism>
<dbReference type="PANTHER" id="PTHR10605:SF56">
    <property type="entry name" value="BIFUNCTIONAL HEPARAN SULFATE N-DEACETYLASE_N-SULFOTRANSFERASE"/>
    <property type="match status" value="1"/>
</dbReference>
<feature type="active site" description="For sulfotransferase activity" evidence="2">
    <location>
        <position position="31"/>
    </location>
</feature>
<feature type="binding site" evidence="3">
    <location>
        <position position="135"/>
    </location>
    <ligand>
        <name>3'-phosphoadenylyl sulfate</name>
        <dbReference type="ChEBI" id="CHEBI:58339"/>
    </ligand>
</feature>
<evidence type="ECO:0008006" key="7">
    <source>
        <dbReference type="Google" id="ProtNLM"/>
    </source>
</evidence>
<keyword evidence="1" id="KW-0808">Transferase</keyword>
<evidence type="ECO:0000256" key="2">
    <source>
        <dbReference type="PIRSR" id="PIRSR637359-1"/>
    </source>
</evidence>
<protein>
    <recommendedName>
        <fullName evidence="7">Protein-tyrosine sulfotransferase</fullName>
    </recommendedName>
</protein>
<evidence type="ECO:0000256" key="4">
    <source>
        <dbReference type="SAM" id="SignalP"/>
    </source>
</evidence>
<dbReference type="EMBL" id="CAKKNE010000005">
    <property type="protein sequence ID" value="CAH0375957.1"/>
    <property type="molecule type" value="Genomic_DNA"/>
</dbReference>
<feature type="binding site" evidence="3">
    <location>
        <position position="143"/>
    </location>
    <ligand>
        <name>3'-phosphoadenylyl sulfate</name>
        <dbReference type="ChEBI" id="CHEBI:58339"/>
    </ligand>
</feature>
<sequence length="368" mass="39250">MRTLRVVLALAAACASDVLDAPTFFFIGSSKCATSSIAAALARHPAITSHAGQGGQGEAHVFDGDHRAHVKNAKALLRRLQAKLRKNPKPGALASMEYTPEYLFEANHVPACLCGALQLTAAARCANRRFLVTLREPVARAVSSWQFKSRAGGGETRSFRRVVEEGAALARGMRACLRAHGGGDRAAVRACPIDRYLTPPPHGHHQQISLSHVGKGLYVYQLRAWFARVPRERFLVVPIEQFYANATDGLARVLAFVGVPALGARGFASAHALKAAAEIHVNDARPSLALRAQVTDALKEQLAAVYAEPNCELDRLLGFATGYCARARKRDAAPGVVTERAVAKQASGTRTGVSVKSASIRAVAHSTG</sequence>
<proteinExistence type="predicted"/>
<evidence type="ECO:0000313" key="6">
    <source>
        <dbReference type="Proteomes" id="UP000789595"/>
    </source>
</evidence>
<dbReference type="GO" id="GO:0008146">
    <property type="term" value="F:sulfotransferase activity"/>
    <property type="evidence" value="ECO:0007669"/>
    <property type="project" value="InterPro"/>
</dbReference>
<dbReference type="AlphaFoldDB" id="A0A8J2SXJ9"/>
<dbReference type="InterPro" id="IPR027417">
    <property type="entry name" value="P-loop_NTPase"/>
</dbReference>
<evidence type="ECO:0000313" key="5">
    <source>
        <dbReference type="EMBL" id="CAH0375957.1"/>
    </source>
</evidence>
<feature type="signal peptide" evidence="4">
    <location>
        <begin position="1"/>
        <end position="16"/>
    </location>
</feature>
<keyword evidence="6" id="KW-1185">Reference proteome</keyword>
<name>A0A8J2SXJ9_9STRA</name>
<dbReference type="Gene3D" id="3.40.50.300">
    <property type="entry name" value="P-loop containing nucleotide triphosphate hydrolases"/>
    <property type="match status" value="1"/>
</dbReference>
<comment type="caution">
    <text evidence="5">The sequence shown here is derived from an EMBL/GenBank/DDBJ whole genome shotgun (WGS) entry which is preliminary data.</text>
</comment>
<keyword evidence="4" id="KW-0732">Signal</keyword>
<gene>
    <name evidence="5" type="ORF">PECAL_5P05100</name>
</gene>
<reference evidence="5" key="1">
    <citation type="submission" date="2021-11" db="EMBL/GenBank/DDBJ databases">
        <authorList>
            <consortium name="Genoscope - CEA"/>
            <person name="William W."/>
        </authorList>
    </citation>
    <scope>NUCLEOTIDE SEQUENCE</scope>
</reference>
<dbReference type="PANTHER" id="PTHR10605">
    <property type="entry name" value="HEPARAN SULFATE SULFOTRANSFERASE"/>
    <property type="match status" value="1"/>
</dbReference>
<evidence type="ECO:0000256" key="1">
    <source>
        <dbReference type="ARBA" id="ARBA00022679"/>
    </source>
</evidence>
<dbReference type="InterPro" id="IPR037359">
    <property type="entry name" value="NST/OST"/>
</dbReference>
<feature type="chain" id="PRO_5035147310" description="Protein-tyrosine sulfotransferase" evidence="4">
    <location>
        <begin position="17"/>
        <end position="368"/>
    </location>
</feature>